<name>A0A4U5N2P3_STECR</name>
<evidence type="ECO:0000313" key="3">
    <source>
        <dbReference type="Proteomes" id="UP000298663"/>
    </source>
</evidence>
<protein>
    <submittedName>
        <fullName evidence="2">Uncharacterized protein</fullName>
    </submittedName>
</protein>
<keyword evidence="3" id="KW-1185">Reference proteome</keyword>
<feature type="region of interest" description="Disordered" evidence="1">
    <location>
        <begin position="39"/>
        <end position="60"/>
    </location>
</feature>
<organism evidence="2 3">
    <name type="scientific">Steinernema carpocapsae</name>
    <name type="common">Entomopathogenic nematode</name>
    <dbReference type="NCBI Taxonomy" id="34508"/>
    <lineage>
        <taxon>Eukaryota</taxon>
        <taxon>Metazoa</taxon>
        <taxon>Ecdysozoa</taxon>
        <taxon>Nematoda</taxon>
        <taxon>Chromadorea</taxon>
        <taxon>Rhabditida</taxon>
        <taxon>Tylenchina</taxon>
        <taxon>Panagrolaimomorpha</taxon>
        <taxon>Strongyloidoidea</taxon>
        <taxon>Steinernematidae</taxon>
        <taxon>Steinernema</taxon>
    </lineage>
</organism>
<comment type="caution">
    <text evidence="2">The sequence shown here is derived from an EMBL/GenBank/DDBJ whole genome shotgun (WGS) entry which is preliminary data.</text>
</comment>
<reference evidence="2 3" key="1">
    <citation type="journal article" date="2015" name="Genome Biol.">
        <title>Comparative genomics of Steinernema reveals deeply conserved gene regulatory networks.</title>
        <authorList>
            <person name="Dillman A.R."/>
            <person name="Macchietto M."/>
            <person name="Porter C.F."/>
            <person name="Rogers A."/>
            <person name="Williams B."/>
            <person name="Antoshechkin I."/>
            <person name="Lee M.M."/>
            <person name="Goodwin Z."/>
            <person name="Lu X."/>
            <person name="Lewis E.E."/>
            <person name="Goodrich-Blair H."/>
            <person name="Stock S.P."/>
            <person name="Adams B.J."/>
            <person name="Sternberg P.W."/>
            <person name="Mortazavi A."/>
        </authorList>
    </citation>
    <scope>NUCLEOTIDE SEQUENCE [LARGE SCALE GENOMIC DNA]</scope>
    <source>
        <strain evidence="2 3">ALL</strain>
    </source>
</reference>
<dbReference type="AlphaFoldDB" id="A0A4U5N2P3"/>
<proteinExistence type="predicted"/>
<reference evidence="2 3" key="2">
    <citation type="journal article" date="2019" name="G3 (Bethesda)">
        <title>Hybrid Assembly of the Genome of the Entomopathogenic Nematode Steinernema carpocapsae Identifies the X-Chromosome.</title>
        <authorList>
            <person name="Serra L."/>
            <person name="Macchietto M."/>
            <person name="Macias-Munoz A."/>
            <person name="McGill C.J."/>
            <person name="Rodriguez I.M."/>
            <person name="Rodriguez B."/>
            <person name="Murad R."/>
            <person name="Mortazavi A."/>
        </authorList>
    </citation>
    <scope>NUCLEOTIDE SEQUENCE [LARGE SCALE GENOMIC DNA]</scope>
    <source>
        <strain evidence="2 3">ALL</strain>
    </source>
</reference>
<gene>
    <name evidence="2" type="ORF">L596_017796</name>
</gene>
<accession>A0A4U5N2P3</accession>
<evidence type="ECO:0000256" key="1">
    <source>
        <dbReference type="SAM" id="MobiDB-lite"/>
    </source>
</evidence>
<dbReference type="Proteomes" id="UP000298663">
    <property type="component" value="Unassembled WGS sequence"/>
</dbReference>
<evidence type="ECO:0000313" key="2">
    <source>
        <dbReference type="EMBL" id="TKR76687.1"/>
    </source>
</evidence>
<sequence>MPKKPPEIRPNSLPSLFRLRETLGGGGGRLMPSRSFRYASSVSSSRREKSSSSVWTQEEARTRVRTCDKCLLKSLYVPPRLR</sequence>
<dbReference type="EMBL" id="AZBU02000005">
    <property type="protein sequence ID" value="TKR76687.1"/>
    <property type="molecule type" value="Genomic_DNA"/>
</dbReference>